<feature type="compositionally biased region" description="Basic residues" evidence="1">
    <location>
        <begin position="86"/>
        <end position="96"/>
    </location>
</feature>
<organism evidence="2 3">
    <name type="scientific">Cuscuta epithymum</name>
    <dbReference type="NCBI Taxonomy" id="186058"/>
    <lineage>
        <taxon>Eukaryota</taxon>
        <taxon>Viridiplantae</taxon>
        <taxon>Streptophyta</taxon>
        <taxon>Embryophyta</taxon>
        <taxon>Tracheophyta</taxon>
        <taxon>Spermatophyta</taxon>
        <taxon>Magnoliopsida</taxon>
        <taxon>eudicotyledons</taxon>
        <taxon>Gunneridae</taxon>
        <taxon>Pentapetalae</taxon>
        <taxon>asterids</taxon>
        <taxon>lamiids</taxon>
        <taxon>Solanales</taxon>
        <taxon>Convolvulaceae</taxon>
        <taxon>Cuscuteae</taxon>
        <taxon>Cuscuta</taxon>
        <taxon>Cuscuta subgen. Cuscuta</taxon>
    </lineage>
</organism>
<gene>
    <name evidence="2" type="ORF">CEPIT_LOCUS2410</name>
</gene>
<accession>A0AAV0C6Y1</accession>
<dbReference type="EMBL" id="CAMAPF010000012">
    <property type="protein sequence ID" value="CAH9066320.1"/>
    <property type="molecule type" value="Genomic_DNA"/>
</dbReference>
<name>A0AAV0C6Y1_9ASTE</name>
<feature type="compositionally biased region" description="Polar residues" evidence="1">
    <location>
        <begin position="38"/>
        <end position="47"/>
    </location>
</feature>
<reference evidence="2" key="1">
    <citation type="submission" date="2022-07" db="EMBL/GenBank/DDBJ databases">
        <authorList>
            <person name="Macas J."/>
            <person name="Novak P."/>
            <person name="Neumann P."/>
        </authorList>
    </citation>
    <scope>NUCLEOTIDE SEQUENCE</scope>
</reference>
<feature type="region of interest" description="Disordered" evidence="1">
    <location>
        <begin position="1"/>
        <end position="60"/>
    </location>
</feature>
<evidence type="ECO:0000313" key="2">
    <source>
        <dbReference type="EMBL" id="CAH9066320.1"/>
    </source>
</evidence>
<protein>
    <submittedName>
        <fullName evidence="2">Uncharacterized protein</fullName>
    </submittedName>
</protein>
<dbReference type="AlphaFoldDB" id="A0AAV0C6Y1"/>
<feature type="region of interest" description="Disordered" evidence="1">
    <location>
        <begin position="82"/>
        <end position="103"/>
    </location>
</feature>
<dbReference type="Proteomes" id="UP001152523">
    <property type="component" value="Unassembled WGS sequence"/>
</dbReference>
<evidence type="ECO:0000256" key="1">
    <source>
        <dbReference type="SAM" id="MobiDB-lite"/>
    </source>
</evidence>
<feature type="compositionally biased region" description="Acidic residues" evidence="1">
    <location>
        <begin position="10"/>
        <end position="36"/>
    </location>
</feature>
<keyword evidence="3" id="KW-1185">Reference proteome</keyword>
<comment type="caution">
    <text evidence="2">The sequence shown here is derived from an EMBL/GenBank/DDBJ whole genome shotgun (WGS) entry which is preliminary data.</text>
</comment>
<proteinExistence type="predicted"/>
<evidence type="ECO:0000313" key="3">
    <source>
        <dbReference type="Proteomes" id="UP001152523"/>
    </source>
</evidence>
<sequence length="103" mass="12071">MVHHFLDDQRTDDDDDDDDNNINDDEMTESDEDDGDTVTATAPSSHFTRLYDLPSGGRGLDVQVDRCREHIRGLRQVDDRVVLQPRQRHRRRHQQQHLHDQDG</sequence>